<dbReference type="Pfam" id="PF01904">
    <property type="entry name" value="DUF72"/>
    <property type="match status" value="1"/>
</dbReference>
<name>A0ABR6EZA1_9SPHI</name>
<accession>A0ABR6EZA1</accession>
<organism evidence="1 2">
    <name type="scientific">Pedobacter gandavensis</name>
    <dbReference type="NCBI Taxonomy" id="2679963"/>
    <lineage>
        <taxon>Bacteria</taxon>
        <taxon>Pseudomonadati</taxon>
        <taxon>Bacteroidota</taxon>
        <taxon>Sphingobacteriia</taxon>
        <taxon>Sphingobacteriales</taxon>
        <taxon>Sphingobacteriaceae</taxon>
        <taxon>Pedobacter</taxon>
    </lineage>
</organism>
<evidence type="ECO:0000313" key="2">
    <source>
        <dbReference type="Proteomes" id="UP000636110"/>
    </source>
</evidence>
<dbReference type="InterPro" id="IPR036520">
    <property type="entry name" value="UPF0759_sf"/>
</dbReference>
<dbReference type="PANTHER" id="PTHR30348">
    <property type="entry name" value="UNCHARACTERIZED PROTEIN YECE"/>
    <property type="match status" value="1"/>
</dbReference>
<dbReference type="InterPro" id="IPR002763">
    <property type="entry name" value="DUF72"/>
</dbReference>
<keyword evidence="2" id="KW-1185">Reference proteome</keyword>
<reference evidence="1 2" key="1">
    <citation type="submission" date="2019-11" db="EMBL/GenBank/DDBJ databases">
        <title>Description of Pedobacter sp. LMG 31462T.</title>
        <authorList>
            <person name="Carlier A."/>
            <person name="Qi S."/>
            <person name="Vandamme P."/>
        </authorList>
    </citation>
    <scope>NUCLEOTIDE SEQUENCE [LARGE SCALE GENOMIC DNA]</scope>
    <source>
        <strain evidence="1 2">LMG 31462</strain>
    </source>
</reference>
<dbReference type="PANTHER" id="PTHR30348:SF4">
    <property type="entry name" value="DUF72 DOMAIN-CONTAINING PROTEIN"/>
    <property type="match status" value="1"/>
</dbReference>
<gene>
    <name evidence="1" type="ORF">GM920_16890</name>
</gene>
<dbReference type="RefSeq" id="WP_182959651.1">
    <property type="nucleotide sequence ID" value="NZ_WNXC01000006.1"/>
</dbReference>
<dbReference type="SUPFAM" id="SSF117396">
    <property type="entry name" value="TM1631-like"/>
    <property type="match status" value="1"/>
</dbReference>
<evidence type="ECO:0000313" key="1">
    <source>
        <dbReference type="EMBL" id="MBB2150577.1"/>
    </source>
</evidence>
<sequence length="253" mass="29481">MEKAFYSGTSGLILPVPNKQYYPSEFRDKSRLNYYGSLFNSIEINSSFYKIPMQATVKKWAESVPEDFKFTFKLWREITHIKGFSFDPEQVQHFIETINQVGTKKGCLLVQFPPSMGTRYFPQLTLLLNTIREADPTHDWNLALEFRDAAWYQESTYHLMNEFKAGLVIHDKPRAITPMITQEANFIYLRFHGPNGDYKGSYEADFLTEYASYIQEWINEGKTVFVYFNNTAGDAIRNLQTLSNEVHQRASIL</sequence>
<dbReference type="Proteomes" id="UP000636110">
    <property type="component" value="Unassembled WGS sequence"/>
</dbReference>
<proteinExistence type="predicted"/>
<dbReference type="EMBL" id="WNXC01000006">
    <property type="protein sequence ID" value="MBB2150577.1"/>
    <property type="molecule type" value="Genomic_DNA"/>
</dbReference>
<comment type="caution">
    <text evidence="1">The sequence shown here is derived from an EMBL/GenBank/DDBJ whole genome shotgun (WGS) entry which is preliminary data.</text>
</comment>
<protein>
    <submittedName>
        <fullName evidence="1">DUF72 domain-containing protein</fullName>
    </submittedName>
</protein>
<dbReference type="Gene3D" id="3.20.20.410">
    <property type="entry name" value="Protein of unknown function UPF0759"/>
    <property type="match status" value="1"/>
</dbReference>